<gene>
    <name evidence="6" type="ORF">SAMN05421783_11862</name>
</gene>
<comment type="pathway">
    <text evidence="1">Cofactor biosynthesis; adenosylcobalamin biosynthesis.</text>
</comment>
<dbReference type="GO" id="GO:0009236">
    <property type="term" value="P:cobalamin biosynthetic process"/>
    <property type="evidence" value="ECO:0007669"/>
    <property type="project" value="UniProtKB-UniPathway"/>
</dbReference>
<dbReference type="Proteomes" id="UP000198816">
    <property type="component" value="Unassembled WGS sequence"/>
</dbReference>
<reference evidence="7" key="1">
    <citation type="submission" date="2016-10" db="EMBL/GenBank/DDBJ databases">
        <authorList>
            <person name="Varghese N."/>
            <person name="Submissions S."/>
        </authorList>
    </citation>
    <scope>NUCLEOTIDE SEQUENCE [LARGE SCALE GENOMIC DNA]</scope>
    <source>
        <strain evidence="7">DSM 217</strain>
    </source>
</reference>
<dbReference type="PANTHER" id="PTHR43588:SF1">
    <property type="entry name" value="COBALT-PRECORRIN-8 METHYLMUTASE"/>
    <property type="match status" value="1"/>
</dbReference>
<feature type="domain" description="Cobalamin biosynthesis precorrin-8X methylmutase CobH/CbiC" evidence="5">
    <location>
        <begin position="29"/>
        <end position="225"/>
    </location>
</feature>
<organism evidence="6 7">
    <name type="scientific">Thiocapsa roseopersicina</name>
    <dbReference type="NCBI Taxonomy" id="1058"/>
    <lineage>
        <taxon>Bacteria</taxon>
        <taxon>Pseudomonadati</taxon>
        <taxon>Pseudomonadota</taxon>
        <taxon>Gammaproteobacteria</taxon>
        <taxon>Chromatiales</taxon>
        <taxon>Chromatiaceae</taxon>
        <taxon>Thiocapsa</taxon>
    </lineage>
</organism>
<accession>A0A1H3A4N4</accession>
<proteinExistence type="inferred from homology"/>
<dbReference type="InterPro" id="IPR036588">
    <property type="entry name" value="CobH/CbiC_sf"/>
</dbReference>
<dbReference type="AlphaFoldDB" id="A0A1H3A4N4"/>
<sequence length="227" mass="23729">MTISTDPSTPAPGPAETGGDLLTAAGARIEEGSFAIIDAEAGSHDYDPAQWTLVRRLIHASGDFDFNGLTRFHPDAIAAGCAALKRGAPIVCDVEMIRAGVSKTRMSPLGVQAHQFIDDPEVIARARAEDTTRATQAMRRAAREGLLEGAVVGIGNAPTALLEVIRLIASEGVRPALVIGMPVGFVAAAESKDLLMRVETVPWIAVRGRKGGSTLVVAALNALMILS</sequence>
<evidence type="ECO:0000313" key="6">
    <source>
        <dbReference type="EMBL" id="SDX24667.1"/>
    </source>
</evidence>
<protein>
    <submittedName>
        <fullName evidence="6">Precorrin-8X methylmutase</fullName>
    </submittedName>
</protein>
<dbReference type="SUPFAM" id="SSF63965">
    <property type="entry name" value="Precorrin-8X methylmutase CbiC/CobH"/>
    <property type="match status" value="1"/>
</dbReference>
<dbReference type="EMBL" id="FNNZ01000018">
    <property type="protein sequence ID" value="SDX24667.1"/>
    <property type="molecule type" value="Genomic_DNA"/>
</dbReference>
<evidence type="ECO:0000256" key="3">
    <source>
        <dbReference type="ARBA" id="ARBA00022573"/>
    </source>
</evidence>
<evidence type="ECO:0000256" key="1">
    <source>
        <dbReference type="ARBA" id="ARBA00004953"/>
    </source>
</evidence>
<evidence type="ECO:0000256" key="4">
    <source>
        <dbReference type="ARBA" id="ARBA00023235"/>
    </source>
</evidence>
<dbReference type="STRING" id="1058.SAMN05421783_11862"/>
<evidence type="ECO:0000259" key="5">
    <source>
        <dbReference type="Pfam" id="PF02570"/>
    </source>
</evidence>
<name>A0A1H3A4N4_THIRO</name>
<dbReference type="InterPro" id="IPR003722">
    <property type="entry name" value="Cbl_synth_CobH/CbiC"/>
</dbReference>
<keyword evidence="3" id="KW-0169">Cobalamin biosynthesis</keyword>
<dbReference type="RefSeq" id="WP_093035097.1">
    <property type="nucleotide sequence ID" value="NZ_FNNZ01000018.1"/>
</dbReference>
<comment type="similarity">
    <text evidence="2">Belongs to the CobH/CbiC family.</text>
</comment>
<dbReference type="OrthoDB" id="9780708at2"/>
<evidence type="ECO:0000256" key="2">
    <source>
        <dbReference type="ARBA" id="ARBA00009774"/>
    </source>
</evidence>
<dbReference type="UniPathway" id="UPA00148"/>
<dbReference type="GO" id="GO:0016993">
    <property type="term" value="F:precorrin-8X methylmutase activity"/>
    <property type="evidence" value="ECO:0007669"/>
    <property type="project" value="InterPro"/>
</dbReference>
<dbReference type="Gene3D" id="3.40.50.10230">
    <property type="entry name" value="Cobalamin biosynthesis CobH/CbiC, precorrin-8X methylmutase"/>
    <property type="match status" value="1"/>
</dbReference>
<evidence type="ECO:0000313" key="7">
    <source>
        <dbReference type="Proteomes" id="UP000198816"/>
    </source>
</evidence>
<dbReference type="Pfam" id="PF02570">
    <property type="entry name" value="CbiC"/>
    <property type="match status" value="1"/>
</dbReference>
<keyword evidence="4" id="KW-0413">Isomerase</keyword>
<keyword evidence="7" id="KW-1185">Reference proteome</keyword>
<dbReference type="PANTHER" id="PTHR43588">
    <property type="entry name" value="COBALT-PRECORRIN-8 METHYLMUTASE"/>
    <property type="match status" value="1"/>
</dbReference>